<dbReference type="HAMAP" id="MF_00775">
    <property type="entry name" value="UPF0311"/>
    <property type="match status" value="1"/>
</dbReference>
<comment type="similarity">
    <text evidence="1">Belongs to the UPF0311 family.</text>
</comment>
<dbReference type="InterPro" id="IPR020915">
    <property type="entry name" value="UPF0311"/>
</dbReference>
<dbReference type="EMBL" id="JBHSAS010000006">
    <property type="protein sequence ID" value="MFC4026985.1"/>
    <property type="molecule type" value="Genomic_DNA"/>
</dbReference>
<evidence type="ECO:0000313" key="2">
    <source>
        <dbReference type="EMBL" id="MFC4026985.1"/>
    </source>
</evidence>
<protein>
    <recommendedName>
        <fullName evidence="1">UPF0311 protein ACFOS1_06180</fullName>
    </recommendedName>
</protein>
<dbReference type="Pfam" id="PF11578">
    <property type="entry name" value="DUF3237"/>
    <property type="match status" value="1"/>
</dbReference>
<sequence>MRNVHLFFFISALSLFGFKLVAQEFEAPELEFAFELRVTIDTPIELGEAPLGKRVMIPISGGTFEGPKLKGTILKNGADYQYVTNDGELIHLDAIYTIKTDDGVYINVRNTGIIFNPKQGNSMPYFRAAPTFEAPIDSKYAWLNNAIFICKPEGKKEYISIQVWKVL</sequence>
<reference evidence="3" key="1">
    <citation type="journal article" date="2019" name="Int. J. Syst. Evol. Microbiol.">
        <title>The Global Catalogue of Microorganisms (GCM) 10K type strain sequencing project: providing services to taxonomists for standard genome sequencing and annotation.</title>
        <authorList>
            <consortium name="The Broad Institute Genomics Platform"/>
            <consortium name="The Broad Institute Genome Sequencing Center for Infectious Disease"/>
            <person name="Wu L."/>
            <person name="Ma J."/>
        </authorList>
    </citation>
    <scope>NUCLEOTIDE SEQUENCE [LARGE SCALE GENOMIC DNA]</scope>
    <source>
        <strain evidence="3">CECT 9128</strain>
    </source>
</reference>
<evidence type="ECO:0000313" key="3">
    <source>
        <dbReference type="Proteomes" id="UP001595793"/>
    </source>
</evidence>
<organism evidence="2 3">
    <name type="scientific">Zunongwangia endophytica</name>
    <dbReference type="NCBI Taxonomy" id="1808945"/>
    <lineage>
        <taxon>Bacteria</taxon>
        <taxon>Pseudomonadati</taxon>
        <taxon>Bacteroidota</taxon>
        <taxon>Flavobacteriia</taxon>
        <taxon>Flavobacteriales</taxon>
        <taxon>Flavobacteriaceae</taxon>
        <taxon>Zunongwangia</taxon>
    </lineage>
</organism>
<proteinExistence type="inferred from homology"/>
<evidence type="ECO:0000256" key="1">
    <source>
        <dbReference type="HAMAP-Rule" id="MF_00775"/>
    </source>
</evidence>
<dbReference type="Proteomes" id="UP001595793">
    <property type="component" value="Unassembled WGS sequence"/>
</dbReference>
<name>A0ABV8H516_9FLAO</name>
<accession>A0ABV8H516</accession>
<dbReference type="RefSeq" id="WP_290235257.1">
    <property type="nucleotide sequence ID" value="NZ_JAUFPZ010000002.1"/>
</dbReference>
<keyword evidence="3" id="KW-1185">Reference proteome</keyword>
<comment type="caution">
    <text evidence="2">The sequence shown here is derived from an EMBL/GenBank/DDBJ whole genome shotgun (WGS) entry which is preliminary data.</text>
</comment>
<dbReference type="Gene3D" id="2.40.160.20">
    <property type="match status" value="1"/>
</dbReference>
<dbReference type="PANTHER" id="PTHR37315">
    <property type="entry name" value="UPF0311 PROTEIN BLR7842"/>
    <property type="match status" value="1"/>
</dbReference>
<dbReference type="PANTHER" id="PTHR37315:SF1">
    <property type="entry name" value="UPF0311 PROTEIN BLR7842"/>
    <property type="match status" value="1"/>
</dbReference>
<gene>
    <name evidence="2" type="ORF">ACFOS1_06180</name>
</gene>